<evidence type="ECO:0000313" key="19">
    <source>
        <dbReference type="EMBL" id="PKR57135.1"/>
    </source>
</evidence>
<evidence type="ECO:0000256" key="6">
    <source>
        <dbReference type="ARBA" id="ARBA00022692"/>
    </source>
</evidence>
<dbReference type="GO" id="GO:0005886">
    <property type="term" value="C:plasma membrane"/>
    <property type="evidence" value="ECO:0007669"/>
    <property type="project" value="UniProtKB-SubCell"/>
</dbReference>
<dbReference type="SMART" id="SM00388">
    <property type="entry name" value="HisKA"/>
    <property type="match status" value="1"/>
</dbReference>
<keyword evidence="11 15" id="KW-0472">Membrane</keyword>
<dbReference type="SMART" id="SM00448">
    <property type="entry name" value="REC"/>
    <property type="match status" value="1"/>
</dbReference>
<dbReference type="Gene3D" id="1.10.287.130">
    <property type="match status" value="1"/>
</dbReference>
<dbReference type="SUPFAM" id="SSF47226">
    <property type="entry name" value="Histidine-containing phosphotransfer domain, HPT domain"/>
    <property type="match status" value="1"/>
</dbReference>
<dbReference type="PRINTS" id="PR00344">
    <property type="entry name" value="BCTRLSENSOR"/>
</dbReference>
<dbReference type="CDD" id="cd17546">
    <property type="entry name" value="REC_hyHK_CKI1_RcsC-like"/>
    <property type="match status" value="1"/>
</dbReference>
<name>A0A2N3L2V6_9PROT</name>
<dbReference type="EC" id="2.7.13.3" evidence="3"/>
<dbReference type="SUPFAM" id="SSF52172">
    <property type="entry name" value="CheY-like"/>
    <property type="match status" value="1"/>
</dbReference>
<dbReference type="Gene3D" id="3.30.565.10">
    <property type="entry name" value="Histidine kinase-like ATPase, C-terminal domain"/>
    <property type="match status" value="1"/>
</dbReference>
<feature type="domain" description="Histidine kinase" evidence="16">
    <location>
        <begin position="277"/>
        <end position="509"/>
    </location>
</feature>
<dbReference type="PROSITE" id="PS50110">
    <property type="entry name" value="RESPONSE_REGULATORY"/>
    <property type="match status" value="1"/>
</dbReference>
<dbReference type="InterPro" id="IPR036641">
    <property type="entry name" value="HPT_dom_sf"/>
</dbReference>
<dbReference type="CDD" id="cd16922">
    <property type="entry name" value="HATPase_EvgS-ArcB-TorS-like"/>
    <property type="match status" value="1"/>
</dbReference>
<evidence type="ECO:0000256" key="4">
    <source>
        <dbReference type="ARBA" id="ARBA00022475"/>
    </source>
</evidence>
<dbReference type="InterPro" id="IPR003661">
    <property type="entry name" value="HisK_dim/P_dom"/>
</dbReference>
<evidence type="ECO:0000256" key="10">
    <source>
        <dbReference type="ARBA" id="ARBA00023012"/>
    </source>
</evidence>
<proteinExistence type="predicted"/>
<dbReference type="SMART" id="SM00073">
    <property type="entry name" value="HPT"/>
    <property type="match status" value="1"/>
</dbReference>
<evidence type="ECO:0000256" key="3">
    <source>
        <dbReference type="ARBA" id="ARBA00012438"/>
    </source>
</evidence>
<feature type="transmembrane region" description="Helical" evidence="15">
    <location>
        <begin position="207"/>
        <end position="226"/>
    </location>
</feature>
<accession>A0A2N3L2V6</accession>
<feature type="modified residue" description="Phosphohistidine" evidence="12">
    <location>
        <position position="790"/>
    </location>
</feature>
<feature type="transmembrane region" description="Helical" evidence="15">
    <location>
        <begin position="101"/>
        <end position="127"/>
    </location>
</feature>
<evidence type="ECO:0000313" key="20">
    <source>
        <dbReference type="Proteomes" id="UP000233332"/>
    </source>
</evidence>
<dbReference type="CDD" id="cd00082">
    <property type="entry name" value="HisKA"/>
    <property type="match status" value="1"/>
</dbReference>
<reference evidence="19 20" key="1">
    <citation type="submission" date="2017-09" db="EMBL/GenBank/DDBJ databases">
        <title>Biodiversity and function of Thalassospira species in the particle-attached aromatic-hydrocarbon-degrading consortia from the surface seawater of the China South Sea.</title>
        <authorList>
            <person name="Dong C."/>
            <person name="Lai Q."/>
            <person name="Shao Z."/>
        </authorList>
    </citation>
    <scope>NUCLEOTIDE SEQUENCE [LARGE SCALE GENOMIC DNA]</scope>
    <source>
        <strain evidence="19 20">139Z-12</strain>
    </source>
</reference>
<comment type="catalytic activity">
    <reaction evidence="1">
        <text>ATP + protein L-histidine = ADP + protein N-phospho-L-histidine.</text>
        <dbReference type="EC" id="2.7.13.3"/>
    </reaction>
</comment>
<feature type="transmembrane region" description="Helical" evidence="15">
    <location>
        <begin position="38"/>
        <end position="59"/>
    </location>
</feature>
<dbReference type="InterPro" id="IPR004358">
    <property type="entry name" value="Sig_transdc_His_kin-like_C"/>
</dbReference>
<keyword evidence="6 15" id="KW-0812">Transmembrane</keyword>
<dbReference type="CDD" id="cd00088">
    <property type="entry name" value="HPT"/>
    <property type="match status" value="1"/>
</dbReference>
<organism evidence="19 20">
    <name type="scientific">Thalassospira lohafexi</name>
    <dbReference type="NCBI Taxonomy" id="744227"/>
    <lineage>
        <taxon>Bacteria</taxon>
        <taxon>Pseudomonadati</taxon>
        <taxon>Pseudomonadota</taxon>
        <taxon>Alphaproteobacteria</taxon>
        <taxon>Rhodospirillales</taxon>
        <taxon>Thalassospiraceae</taxon>
        <taxon>Thalassospira</taxon>
    </lineage>
</organism>
<feature type="compositionally biased region" description="Basic and acidic residues" evidence="14">
    <location>
        <begin position="683"/>
        <end position="694"/>
    </location>
</feature>
<feature type="domain" description="HPt" evidence="18">
    <location>
        <begin position="751"/>
        <end position="846"/>
    </location>
</feature>
<dbReference type="InterPro" id="IPR005467">
    <property type="entry name" value="His_kinase_dom"/>
</dbReference>
<keyword evidence="20" id="KW-1185">Reference proteome</keyword>
<dbReference type="EMBL" id="NXGX01000007">
    <property type="protein sequence ID" value="PKR57135.1"/>
    <property type="molecule type" value="Genomic_DNA"/>
</dbReference>
<evidence type="ECO:0000256" key="5">
    <source>
        <dbReference type="ARBA" id="ARBA00022553"/>
    </source>
</evidence>
<keyword evidence="8" id="KW-0067">ATP-binding</keyword>
<dbReference type="FunFam" id="3.30.565.10:FF:000010">
    <property type="entry name" value="Sensor histidine kinase RcsC"/>
    <property type="match status" value="1"/>
</dbReference>
<evidence type="ECO:0000256" key="8">
    <source>
        <dbReference type="ARBA" id="ARBA00022840"/>
    </source>
</evidence>
<evidence type="ECO:0000256" key="11">
    <source>
        <dbReference type="ARBA" id="ARBA00023136"/>
    </source>
</evidence>
<evidence type="ECO:0000256" key="15">
    <source>
        <dbReference type="SAM" id="Phobius"/>
    </source>
</evidence>
<gene>
    <name evidence="19" type="ORF">COO92_17350</name>
</gene>
<evidence type="ECO:0000256" key="9">
    <source>
        <dbReference type="ARBA" id="ARBA00022989"/>
    </source>
</evidence>
<dbReference type="SUPFAM" id="SSF47384">
    <property type="entry name" value="Homodimeric domain of signal transducing histidine kinase"/>
    <property type="match status" value="1"/>
</dbReference>
<dbReference type="Proteomes" id="UP000233332">
    <property type="component" value="Unassembled WGS sequence"/>
</dbReference>
<protein>
    <recommendedName>
        <fullName evidence="3">histidine kinase</fullName>
        <ecNumber evidence="3">2.7.13.3</ecNumber>
    </recommendedName>
</protein>
<dbReference type="SUPFAM" id="SSF55874">
    <property type="entry name" value="ATPase domain of HSP90 chaperone/DNA topoisomerase II/histidine kinase"/>
    <property type="match status" value="1"/>
</dbReference>
<keyword evidence="4" id="KW-1003">Cell membrane</keyword>
<evidence type="ECO:0000256" key="12">
    <source>
        <dbReference type="PROSITE-ProRule" id="PRU00110"/>
    </source>
</evidence>
<evidence type="ECO:0000256" key="13">
    <source>
        <dbReference type="PROSITE-ProRule" id="PRU00169"/>
    </source>
</evidence>
<dbReference type="InterPro" id="IPR001789">
    <property type="entry name" value="Sig_transdc_resp-reg_receiver"/>
</dbReference>
<feature type="domain" description="Response regulatory" evidence="17">
    <location>
        <begin position="535"/>
        <end position="654"/>
    </location>
</feature>
<dbReference type="SMART" id="SM00387">
    <property type="entry name" value="HATPase_c"/>
    <property type="match status" value="1"/>
</dbReference>
<keyword evidence="7" id="KW-0547">Nucleotide-binding</keyword>
<evidence type="ECO:0000256" key="7">
    <source>
        <dbReference type="ARBA" id="ARBA00022741"/>
    </source>
</evidence>
<dbReference type="Gene3D" id="3.40.50.2300">
    <property type="match status" value="1"/>
</dbReference>
<dbReference type="RefSeq" id="WP_101304200.1">
    <property type="nucleotide sequence ID" value="NZ_NXGX01000007.1"/>
</dbReference>
<feature type="transmembrane region" description="Helical" evidence="15">
    <location>
        <begin position="172"/>
        <end position="195"/>
    </location>
</feature>
<evidence type="ECO:0000259" key="16">
    <source>
        <dbReference type="PROSITE" id="PS50109"/>
    </source>
</evidence>
<comment type="subcellular location">
    <subcellularLocation>
        <location evidence="2">Cell membrane</location>
        <topology evidence="2">Multi-pass membrane protein</topology>
    </subcellularLocation>
</comment>
<dbReference type="PROSITE" id="PS50894">
    <property type="entry name" value="HPT"/>
    <property type="match status" value="1"/>
</dbReference>
<dbReference type="InterPro" id="IPR011006">
    <property type="entry name" value="CheY-like_superfamily"/>
</dbReference>
<dbReference type="InterPro" id="IPR036890">
    <property type="entry name" value="HATPase_C_sf"/>
</dbReference>
<feature type="transmembrane region" description="Helical" evidence="15">
    <location>
        <begin position="7"/>
        <end position="26"/>
    </location>
</feature>
<dbReference type="Gene3D" id="1.20.120.160">
    <property type="entry name" value="HPT domain"/>
    <property type="match status" value="1"/>
</dbReference>
<comment type="caution">
    <text evidence="19">The sequence shown here is derived from an EMBL/GenBank/DDBJ whole genome shotgun (WGS) entry which is preliminary data.</text>
</comment>
<dbReference type="GO" id="GO:0005524">
    <property type="term" value="F:ATP binding"/>
    <property type="evidence" value="ECO:0007669"/>
    <property type="project" value="UniProtKB-KW"/>
</dbReference>
<feature type="region of interest" description="Disordered" evidence="14">
    <location>
        <begin position="680"/>
        <end position="727"/>
    </location>
</feature>
<dbReference type="PROSITE" id="PS50109">
    <property type="entry name" value="HIS_KIN"/>
    <property type="match status" value="1"/>
</dbReference>
<dbReference type="PANTHER" id="PTHR45339">
    <property type="entry name" value="HYBRID SIGNAL TRANSDUCTION HISTIDINE KINASE J"/>
    <property type="match status" value="1"/>
</dbReference>
<dbReference type="InterPro" id="IPR003594">
    <property type="entry name" value="HATPase_dom"/>
</dbReference>
<feature type="modified residue" description="4-aspartylphosphate" evidence="13">
    <location>
        <position position="584"/>
    </location>
</feature>
<dbReference type="Pfam" id="PF02518">
    <property type="entry name" value="HATPase_c"/>
    <property type="match status" value="1"/>
</dbReference>
<evidence type="ECO:0000256" key="2">
    <source>
        <dbReference type="ARBA" id="ARBA00004651"/>
    </source>
</evidence>
<dbReference type="Pfam" id="PF00072">
    <property type="entry name" value="Response_reg"/>
    <property type="match status" value="1"/>
</dbReference>
<dbReference type="PANTHER" id="PTHR45339:SF1">
    <property type="entry name" value="HYBRID SIGNAL TRANSDUCTION HISTIDINE KINASE J"/>
    <property type="match status" value="1"/>
</dbReference>
<evidence type="ECO:0000259" key="18">
    <source>
        <dbReference type="PROSITE" id="PS50894"/>
    </source>
</evidence>
<keyword evidence="10" id="KW-0902">Two-component regulatory system</keyword>
<sequence>MLRILTCAGITLAVFLAITPIFLFYSSLSDATVGTFTFSMLAMVETIALLTLAISWMVYELTKRKQYVFVVLIMLFLLIGDILGIPHLLGDQFVLGREQAIGTFVGLLVLVMRFAAAFMMVMSWHAANKSDQIFVQDRVVVATIVILVVGGLAMMVPISLHPDINFGMQHVLYDVGTLILAPTAMLMAIGAAGYMVRCSVRFSLAEAMLCTSMLIGTFNHLALFVFEADSVELIARFIIPSRIISYSFALGFVLLSLRNHYRQSYLASSAKSEFLATMSHEIRTPLNGVLGLAQLLHDTRLDNDQRERVDGILSSGRALMALLNDILDMSKIESGRVELENRSFYPSDVTFDLKNFVGTIATEKSLSVICKDEVLQNLVFWGDEVRLRQILWNLLSNAVKFTRKGSVRLEINKIDPNQKPEEGVRSLRDGEMLYHFAVIDTGIGIAQERLTQIFAPFSQADNSTMRQYGGTGLGLSIAFSLTELMGGKMTVSSVERQGTRFDLWLPFKTEIESTENHPHYEKVVDDGGTVLAGARVLVVEDNEINAKVIAAMIKRHDLIVEVVPNGREAVQAFRNNDYDIILMDAHMPVLDGEGATRHIRELERFSGGLRIPIICVTADAFNDRHRDFLAAGMDDVLTKPVEERKLYSTLLRFLRNRPRISPRLESDQVDVVPLELALQPKAPTERATDTKTPDASDDAALGDMSSIKDHIPNSDGETADNIDDDQRSADKETIMNLIDNSRFDEMCSALGKDQFSMLINLLPASYQEERVKIVEAINSGDREALRRAAHTIKGMAGNLAAQKLADDARELEKYDGAFDDAIHARIAELDKLAEDTIAEMHAALRV</sequence>
<keyword evidence="9 15" id="KW-1133">Transmembrane helix</keyword>
<evidence type="ECO:0000259" key="17">
    <source>
        <dbReference type="PROSITE" id="PS50110"/>
    </source>
</evidence>
<evidence type="ECO:0000256" key="1">
    <source>
        <dbReference type="ARBA" id="ARBA00000085"/>
    </source>
</evidence>
<dbReference type="InterPro" id="IPR008207">
    <property type="entry name" value="Sig_transdc_His_kin_Hpt_dom"/>
</dbReference>
<dbReference type="Pfam" id="PF01627">
    <property type="entry name" value="Hpt"/>
    <property type="match status" value="1"/>
</dbReference>
<dbReference type="InterPro" id="IPR036097">
    <property type="entry name" value="HisK_dim/P_sf"/>
</dbReference>
<feature type="transmembrane region" description="Helical" evidence="15">
    <location>
        <begin position="139"/>
        <end position="160"/>
    </location>
</feature>
<dbReference type="GO" id="GO:0000155">
    <property type="term" value="F:phosphorelay sensor kinase activity"/>
    <property type="evidence" value="ECO:0007669"/>
    <property type="project" value="InterPro"/>
</dbReference>
<feature type="transmembrane region" description="Helical" evidence="15">
    <location>
        <begin position="66"/>
        <end position="89"/>
    </location>
</feature>
<evidence type="ECO:0000256" key="14">
    <source>
        <dbReference type="SAM" id="MobiDB-lite"/>
    </source>
</evidence>
<dbReference type="AlphaFoldDB" id="A0A2N3L2V6"/>
<dbReference type="Pfam" id="PF00512">
    <property type="entry name" value="HisKA"/>
    <property type="match status" value="1"/>
</dbReference>
<keyword evidence="5 13" id="KW-0597">Phosphoprotein</keyword>